<evidence type="ECO:0000313" key="2">
    <source>
        <dbReference type="EMBL" id="GLQ29922.1"/>
    </source>
</evidence>
<proteinExistence type="predicted"/>
<evidence type="ECO:0000313" key="3">
    <source>
        <dbReference type="Proteomes" id="UP001161389"/>
    </source>
</evidence>
<dbReference type="EMBL" id="BSNM01000003">
    <property type="protein sequence ID" value="GLQ29922.1"/>
    <property type="molecule type" value="Genomic_DNA"/>
</dbReference>
<reference evidence="2" key="1">
    <citation type="journal article" date="2014" name="Int. J. Syst. Evol. Microbiol.">
        <title>Complete genome sequence of Corynebacterium casei LMG S-19264T (=DSM 44701T), isolated from a smear-ripened cheese.</title>
        <authorList>
            <consortium name="US DOE Joint Genome Institute (JGI-PGF)"/>
            <person name="Walter F."/>
            <person name="Albersmeier A."/>
            <person name="Kalinowski J."/>
            <person name="Ruckert C."/>
        </authorList>
    </citation>
    <scope>NUCLEOTIDE SEQUENCE</scope>
    <source>
        <strain evidence="2">NBRC 110071</strain>
    </source>
</reference>
<feature type="region of interest" description="Disordered" evidence="1">
    <location>
        <begin position="48"/>
        <end position="71"/>
    </location>
</feature>
<evidence type="ECO:0000256" key="1">
    <source>
        <dbReference type="SAM" id="MobiDB-lite"/>
    </source>
</evidence>
<protein>
    <submittedName>
        <fullName evidence="2">Uncharacterized protein</fullName>
    </submittedName>
</protein>
<keyword evidence="3" id="KW-1185">Reference proteome</keyword>
<comment type="caution">
    <text evidence="2">The sequence shown here is derived from an EMBL/GenBank/DDBJ whole genome shotgun (WGS) entry which is preliminary data.</text>
</comment>
<accession>A0AA37W491</accession>
<gene>
    <name evidence="2" type="ORF">GCM10007876_04000</name>
</gene>
<dbReference type="AlphaFoldDB" id="A0AA37W491"/>
<name>A0AA37W491_9GAMM</name>
<dbReference type="Proteomes" id="UP001161389">
    <property type="component" value="Unassembled WGS sequence"/>
</dbReference>
<organism evidence="2 3">
    <name type="scientific">Litoribrevibacter albus</name>
    <dbReference type="NCBI Taxonomy" id="1473156"/>
    <lineage>
        <taxon>Bacteria</taxon>
        <taxon>Pseudomonadati</taxon>
        <taxon>Pseudomonadota</taxon>
        <taxon>Gammaproteobacteria</taxon>
        <taxon>Oceanospirillales</taxon>
        <taxon>Oceanospirillaceae</taxon>
        <taxon>Litoribrevibacter</taxon>
    </lineage>
</organism>
<reference evidence="2" key="2">
    <citation type="submission" date="2023-01" db="EMBL/GenBank/DDBJ databases">
        <title>Draft genome sequence of Litoribrevibacter albus strain NBRC 110071.</title>
        <authorList>
            <person name="Sun Q."/>
            <person name="Mori K."/>
        </authorList>
    </citation>
    <scope>NUCLEOTIDE SEQUENCE</scope>
    <source>
        <strain evidence="2">NBRC 110071</strain>
    </source>
</reference>
<feature type="compositionally biased region" description="Basic residues" evidence="1">
    <location>
        <begin position="62"/>
        <end position="71"/>
    </location>
</feature>
<sequence>MKPAQAQMATMKHRVNILRDLIRRDMEQKESEKWERVRSSLAEGFSFSNDKYQPIDRDAFKKRNRARRGID</sequence>
<dbReference type="RefSeq" id="WP_284378164.1">
    <property type="nucleotide sequence ID" value="NZ_BSNM01000003.1"/>
</dbReference>